<protein>
    <submittedName>
        <fullName evidence="1">Uncharacterized protein</fullName>
    </submittedName>
</protein>
<proteinExistence type="predicted"/>
<gene>
    <name evidence="1" type="ORF">AVDCRST_MAG77-477</name>
</gene>
<organism evidence="1">
    <name type="scientific">uncultured Chloroflexota bacterium</name>
    <dbReference type="NCBI Taxonomy" id="166587"/>
    <lineage>
        <taxon>Bacteria</taxon>
        <taxon>Bacillati</taxon>
        <taxon>Chloroflexota</taxon>
        <taxon>environmental samples</taxon>
    </lineage>
</organism>
<evidence type="ECO:0000313" key="1">
    <source>
        <dbReference type="EMBL" id="CAA9221323.1"/>
    </source>
</evidence>
<reference evidence="1" key="1">
    <citation type="submission" date="2020-02" db="EMBL/GenBank/DDBJ databases">
        <authorList>
            <person name="Meier V. D."/>
        </authorList>
    </citation>
    <scope>NUCLEOTIDE SEQUENCE</scope>
    <source>
        <strain evidence="1">AVDCRST_MAG77</strain>
    </source>
</reference>
<sequence>MVAGTHGSTDARAAQGVREERLSALYARWEQFSKEYATARERNDQEVMTNLRGLMLVIKRQINKLGGQLPSFPYPEAPHLADL</sequence>
<dbReference type="EMBL" id="CADCTC010000033">
    <property type="protein sequence ID" value="CAA9221323.1"/>
    <property type="molecule type" value="Genomic_DNA"/>
</dbReference>
<dbReference type="AlphaFoldDB" id="A0A6J4HEU8"/>
<name>A0A6J4HEU8_9CHLR</name>
<accession>A0A6J4HEU8</accession>